<evidence type="ECO:0008006" key="3">
    <source>
        <dbReference type="Google" id="ProtNLM"/>
    </source>
</evidence>
<dbReference type="eggNOG" id="COG0645">
    <property type="taxonomic scope" value="Bacteria"/>
</dbReference>
<dbReference type="RefSeq" id="WP_004914294.1">
    <property type="nucleotide sequence ID" value="NZ_MPLS01000005.1"/>
</dbReference>
<dbReference type="STRING" id="33968.BMS77_03735"/>
<evidence type="ECO:0000313" key="1">
    <source>
        <dbReference type="EMBL" id="ORI98361.1"/>
    </source>
</evidence>
<dbReference type="SUPFAM" id="SSF52540">
    <property type="entry name" value="P-loop containing nucleoside triphosphate hydrolases"/>
    <property type="match status" value="1"/>
</dbReference>
<accession>A0A1X0VF90</accession>
<gene>
    <name evidence="1" type="ORF">BMR96_02450</name>
</gene>
<comment type="caution">
    <text evidence="1">The sequence shown here is derived from an EMBL/GenBank/DDBJ whole genome shotgun (WGS) entry which is preliminary data.</text>
</comment>
<sequence>MTTFIIIRGNSGSGKTTLAQALHDQCDNSFLISQDIVRRQMLQVDDHAGNLAINLMAELIEFGRLHVDIVILEGILRQDVYQEMLQSALKKFDVVIPVYYDLTLPETINRHRTKKFVSFTESDVAKWYRKKDYLGLSNEILFNQTTTLKQAIAVIMQRINHQ</sequence>
<dbReference type="EMBL" id="MPLS01000005">
    <property type="protein sequence ID" value="ORI98361.1"/>
    <property type="molecule type" value="Genomic_DNA"/>
</dbReference>
<dbReference type="AlphaFoldDB" id="A0A1X0VF90"/>
<proteinExistence type="predicted"/>
<dbReference type="Pfam" id="PF13671">
    <property type="entry name" value="AAA_33"/>
    <property type="match status" value="1"/>
</dbReference>
<dbReference type="NCBIfam" id="NF005255">
    <property type="entry name" value="PRK06762.2-2"/>
    <property type="match status" value="1"/>
</dbReference>
<evidence type="ECO:0000313" key="2">
    <source>
        <dbReference type="Proteomes" id="UP000192288"/>
    </source>
</evidence>
<dbReference type="Proteomes" id="UP000192288">
    <property type="component" value="Unassembled WGS sequence"/>
</dbReference>
<dbReference type="InterPro" id="IPR027417">
    <property type="entry name" value="P-loop_NTPase"/>
</dbReference>
<reference evidence="1 2" key="1">
    <citation type="journal article" date="2017" name="Front. Microbiol.">
        <title>Genomic Characterization of Dairy Associated Leuconostoc Species and Diversity of Leuconostocs in Undefined Mixed Mesophilic Starter Cultures.</title>
        <authorList>
            <person name="Frantzen C.A."/>
            <person name="Kot W."/>
            <person name="Pedersen T.B."/>
            <person name="Ardo Y.M."/>
            <person name="Broadbent J.R."/>
            <person name="Neve H."/>
            <person name="Hansen L.H."/>
            <person name="Dal Bello F."/>
            <person name="Ostlie H.M."/>
            <person name="Kleppen H.P."/>
            <person name="Vogensen F.K."/>
            <person name="Holo H."/>
        </authorList>
    </citation>
    <scope>NUCLEOTIDE SEQUENCE [LARGE SCALE GENOMIC DNA]</scope>
    <source>
        <strain evidence="1 2">LMGCF08</strain>
    </source>
</reference>
<protein>
    <recommendedName>
        <fullName evidence="3">Kinase</fullName>
    </recommendedName>
</protein>
<organism evidence="1 2">
    <name type="scientific">Leuconostoc pseudomesenteroides</name>
    <dbReference type="NCBI Taxonomy" id="33968"/>
    <lineage>
        <taxon>Bacteria</taxon>
        <taxon>Bacillati</taxon>
        <taxon>Bacillota</taxon>
        <taxon>Bacilli</taxon>
        <taxon>Lactobacillales</taxon>
        <taxon>Lactobacillaceae</taxon>
        <taxon>Leuconostoc</taxon>
    </lineage>
</organism>
<name>A0A1X0VF90_LEUPS</name>
<dbReference type="Gene3D" id="3.40.50.300">
    <property type="entry name" value="P-loop containing nucleotide triphosphate hydrolases"/>
    <property type="match status" value="1"/>
</dbReference>